<feature type="compositionally biased region" description="Basic residues" evidence="8">
    <location>
        <begin position="307"/>
        <end position="318"/>
    </location>
</feature>
<feature type="compositionally biased region" description="Basic and acidic residues" evidence="8">
    <location>
        <begin position="262"/>
        <end position="284"/>
    </location>
</feature>
<feature type="region of interest" description="Disordered" evidence="8">
    <location>
        <begin position="527"/>
        <end position="581"/>
    </location>
</feature>
<comment type="caution">
    <text evidence="9">The sequence shown here is derived from an EMBL/GenBank/DDBJ whole genome shotgun (WGS) entry which is preliminary data.</text>
</comment>
<comment type="similarity">
    <text evidence="2 7">Belongs to the NKAIN family.</text>
</comment>
<proteinExistence type="inferred from homology"/>
<dbReference type="OrthoDB" id="10071381at2759"/>
<dbReference type="Pfam" id="PF05640">
    <property type="entry name" value="NKAIN"/>
    <property type="match status" value="1"/>
</dbReference>
<keyword evidence="3 7" id="KW-1003">Cell membrane</keyword>
<comment type="subcellular location">
    <subcellularLocation>
        <location evidence="1 7">Cell membrane</location>
        <topology evidence="1 7">Multi-pass membrane protein</topology>
    </subcellularLocation>
</comment>
<keyword evidence="10" id="KW-1185">Reference proteome</keyword>
<feature type="region of interest" description="Disordered" evidence="8">
    <location>
        <begin position="479"/>
        <end position="515"/>
    </location>
</feature>
<dbReference type="EMBL" id="LJIJ01000097">
    <property type="protein sequence ID" value="ODN02732.1"/>
    <property type="molecule type" value="Genomic_DNA"/>
</dbReference>
<dbReference type="InterPro" id="IPR008516">
    <property type="entry name" value="Na/K-Atpase_Interacting"/>
</dbReference>
<keyword evidence="4 7" id="KW-0812">Transmembrane</keyword>
<dbReference type="Proteomes" id="UP000094527">
    <property type="component" value="Unassembled WGS sequence"/>
</dbReference>
<feature type="compositionally biased region" description="Polar residues" evidence="8">
    <location>
        <begin position="185"/>
        <end position="210"/>
    </location>
</feature>
<accession>A0A1D2NBW0</accession>
<feature type="region of interest" description="Disordered" evidence="8">
    <location>
        <begin position="169"/>
        <end position="394"/>
    </location>
</feature>
<feature type="transmembrane region" description="Helical" evidence="7">
    <location>
        <begin position="12"/>
        <end position="30"/>
    </location>
</feature>
<feature type="compositionally biased region" description="Pro residues" evidence="8">
    <location>
        <begin position="362"/>
        <end position="372"/>
    </location>
</feature>
<keyword evidence="5 7" id="KW-1133">Transmembrane helix</keyword>
<feature type="compositionally biased region" description="Polar residues" evidence="8">
    <location>
        <begin position="534"/>
        <end position="545"/>
    </location>
</feature>
<feature type="compositionally biased region" description="Basic and acidic residues" evidence="8">
    <location>
        <begin position="335"/>
        <end position="350"/>
    </location>
</feature>
<feature type="transmembrane region" description="Helical" evidence="7">
    <location>
        <begin position="36"/>
        <end position="58"/>
    </location>
</feature>
<evidence type="ECO:0000313" key="10">
    <source>
        <dbReference type="Proteomes" id="UP000094527"/>
    </source>
</evidence>
<evidence type="ECO:0000256" key="2">
    <source>
        <dbReference type="ARBA" id="ARBA00006364"/>
    </source>
</evidence>
<feature type="compositionally biased region" description="Low complexity" evidence="8">
    <location>
        <begin position="291"/>
        <end position="306"/>
    </location>
</feature>
<dbReference type="GO" id="GO:0005886">
    <property type="term" value="C:plasma membrane"/>
    <property type="evidence" value="ECO:0007669"/>
    <property type="project" value="UniProtKB-SubCell"/>
</dbReference>
<feature type="compositionally biased region" description="Low complexity" evidence="8">
    <location>
        <begin position="175"/>
        <end position="184"/>
    </location>
</feature>
<gene>
    <name evidence="9" type="ORF">Ocin01_03945</name>
</gene>
<dbReference type="OMA" id="DMSTEYN"/>
<evidence type="ECO:0000256" key="5">
    <source>
        <dbReference type="ARBA" id="ARBA00022989"/>
    </source>
</evidence>
<feature type="transmembrane region" description="Helical" evidence="7">
    <location>
        <begin position="65"/>
        <end position="89"/>
    </location>
</feature>
<name>A0A1D2NBW0_ORCCI</name>
<evidence type="ECO:0000256" key="8">
    <source>
        <dbReference type="SAM" id="MobiDB-lite"/>
    </source>
</evidence>
<sequence length="581" mass="64624">MGMCTDRRAHILFLTITVFQIILTIARWVIDFLGPMWSMILTDFLNIVFAILGFSGGYAQIKNYLFSYIVWSLLWLAWNIFIICLYIPIPSLEMYKSTVLSLGTGGLSYWETYAPGCEPDWASESKYMPTNCMFDPRLMEFIQAGVQVCLSVTGVVSAFILLCKHDFEDNKSSKESSNSNNKNNATPNTVPAFLSSNRSTIGSRMSSRNRPQLGLPKGAANSGNNGDSSDQVNGNDDRLRPMTPRRVKRRSARSIQSQKFGSAHDRRNNHNHDHQGHHDNERPSTSKGVPSSNNSGRSSLRSNASSRRSHRSSKRKQNHQFISPVNRLMQQVDSETSHEEPGRYTYRDQGHVNPVYVGPQSPSQPPPPPRPPSARSSYSNYHPARLPSATTNNLHPNVFNLNQNIFTNGGFDMSTEYNVSQHSNTTSANLYEDDINFFPDPGAGSHPPGNLSTTTTMALNSPLSPASSAASSKAPNGFAFSFNPHANNNNKINNNNVPHQQPRTDNPAISNQPFAYPLAHSPVSQESFPMWGMSQPQSPVQNHQPSRVPLQSPPYQNPPSFQPRPYARQLQPHPTNSETVI</sequence>
<feature type="compositionally biased region" description="Polar residues" evidence="8">
    <location>
        <begin position="319"/>
        <end position="334"/>
    </location>
</feature>
<evidence type="ECO:0000256" key="7">
    <source>
        <dbReference type="RuleBase" id="RU368041"/>
    </source>
</evidence>
<protein>
    <recommendedName>
        <fullName evidence="7">Sodium/potassium-transporting ATPase subunit beta-1-interacting protein</fullName>
        <shortName evidence="7">Na(+)/K(+)-transporting ATPase subunit beta-1-interacting protein</shortName>
    </recommendedName>
</protein>
<feature type="compositionally biased region" description="Polar residues" evidence="8">
    <location>
        <begin position="572"/>
        <end position="581"/>
    </location>
</feature>
<dbReference type="PANTHER" id="PTHR13084">
    <property type="entry name" value="T-CELL LYMPHOMA BREAKPOINT-ASSOCIATED TARGET 1-RELATED"/>
    <property type="match status" value="1"/>
</dbReference>
<evidence type="ECO:0000256" key="1">
    <source>
        <dbReference type="ARBA" id="ARBA00004651"/>
    </source>
</evidence>
<dbReference type="PANTHER" id="PTHR13084:SF6">
    <property type="entry name" value="SODIUM_POTASSIUM-TRANSPORTING ATPASE SUBUNIT BETA-1-INTERACTING PROTEIN"/>
    <property type="match status" value="1"/>
</dbReference>
<evidence type="ECO:0000313" key="9">
    <source>
        <dbReference type="EMBL" id="ODN02732.1"/>
    </source>
</evidence>
<dbReference type="AlphaFoldDB" id="A0A1D2NBW0"/>
<keyword evidence="6 7" id="KW-0472">Membrane</keyword>
<evidence type="ECO:0000256" key="6">
    <source>
        <dbReference type="ARBA" id="ARBA00023136"/>
    </source>
</evidence>
<feature type="compositionally biased region" description="Polar residues" evidence="8">
    <location>
        <begin position="497"/>
        <end position="513"/>
    </location>
</feature>
<feature type="compositionally biased region" description="Basic residues" evidence="8">
    <location>
        <begin position="243"/>
        <end position="252"/>
    </location>
</feature>
<feature type="compositionally biased region" description="Polar residues" evidence="8">
    <location>
        <begin position="221"/>
        <end position="234"/>
    </location>
</feature>
<dbReference type="GO" id="GO:0002028">
    <property type="term" value="P:regulation of sodium ion transport"/>
    <property type="evidence" value="ECO:0007669"/>
    <property type="project" value="UniProtKB-UniRule"/>
</dbReference>
<organism evidence="9 10">
    <name type="scientific">Orchesella cincta</name>
    <name type="common">Springtail</name>
    <name type="synonym">Podura cincta</name>
    <dbReference type="NCBI Taxonomy" id="48709"/>
    <lineage>
        <taxon>Eukaryota</taxon>
        <taxon>Metazoa</taxon>
        <taxon>Ecdysozoa</taxon>
        <taxon>Arthropoda</taxon>
        <taxon>Hexapoda</taxon>
        <taxon>Collembola</taxon>
        <taxon>Entomobryomorpha</taxon>
        <taxon>Entomobryoidea</taxon>
        <taxon>Orchesellidae</taxon>
        <taxon>Orchesellinae</taxon>
        <taxon>Orchesella</taxon>
    </lineage>
</organism>
<evidence type="ECO:0000256" key="4">
    <source>
        <dbReference type="ARBA" id="ARBA00022692"/>
    </source>
</evidence>
<feature type="compositionally biased region" description="Low complexity" evidence="8">
    <location>
        <begin position="487"/>
        <end position="496"/>
    </location>
</feature>
<evidence type="ECO:0000256" key="3">
    <source>
        <dbReference type="ARBA" id="ARBA00022475"/>
    </source>
</evidence>
<reference evidence="9 10" key="1">
    <citation type="journal article" date="2016" name="Genome Biol. Evol.">
        <title>Gene Family Evolution Reflects Adaptation to Soil Environmental Stressors in the Genome of the Collembolan Orchesella cincta.</title>
        <authorList>
            <person name="Faddeeva-Vakhrusheva A."/>
            <person name="Derks M.F."/>
            <person name="Anvar S.Y."/>
            <person name="Agamennone V."/>
            <person name="Suring W."/>
            <person name="Smit S."/>
            <person name="van Straalen N.M."/>
            <person name="Roelofs D."/>
        </authorList>
    </citation>
    <scope>NUCLEOTIDE SEQUENCE [LARGE SCALE GENOMIC DNA]</scope>
    <source>
        <tissue evidence="9">Mixed pool</tissue>
    </source>
</reference>
<feature type="compositionally biased region" description="Pro residues" evidence="8">
    <location>
        <begin position="551"/>
        <end position="562"/>
    </location>
</feature>